<dbReference type="Proteomes" id="UP001145742">
    <property type="component" value="Unassembled WGS sequence"/>
</dbReference>
<keyword evidence="2" id="KW-1185">Reference proteome</keyword>
<dbReference type="EMBL" id="WHWB01032538">
    <property type="protein sequence ID" value="KAJ7425303.1"/>
    <property type="molecule type" value="Genomic_DNA"/>
</dbReference>
<evidence type="ECO:0000313" key="2">
    <source>
        <dbReference type="Proteomes" id="UP001145742"/>
    </source>
</evidence>
<sequence length="92" mass="10400">MQHYRLDGERVAEKLLSRKGLGGASRQPMNTSQQCAQVAKKANGILAFIKNSVASRTREVIVPLYSALVRLHLKYCVQFCVPHYKKDIEVLE</sequence>
<name>A0ABQ9DRQ7_9PASS</name>
<gene>
    <name evidence="1" type="ORF">WISP_24289</name>
</gene>
<dbReference type="PANTHER" id="PTHR33332">
    <property type="entry name" value="REVERSE TRANSCRIPTASE DOMAIN-CONTAINING PROTEIN"/>
    <property type="match status" value="1"/>
</dbReference>
<comment type="caution">
    <text evidence="1">The sequence shown here is derived from an EMBL/GenBank/DDBJ whole genome shotgun (WGS) entry which is preliminary data.</text>
</comment>
<accession>A0ABQ9DRQ7</accession>
<proteinExistence type="predicted"/>
<reference evidence="1" key="1">
    <citation type="submission" date="2019-10" db="EMBL/GenBank/DDBJ databases">
        <authorList>
            <person name="Soares A.E.R."/>
            <person name="Aleixo A."/>
            <person name="Schneider P."/>
            <person name="Miyaki C.Y."/>
            <person name="Schneider M.P."/>
            <person name="Mello C."/>
            <person name="Vasconcelos A.T.R."/>
        </authorList>
    </citation>
    <scope>NUCLEOTIDE SEQUENCE</scope>
    <source>
        <tissue evidence="1">Muscle</tissue>
    </source>
</reference>
<protein>
    <submittedName>
        <fullName evidence="1">Uncharacterized protein</fullName>
    </submittedName>
</protein>
<evidence type="ECO:0000313" key="1">
    <source>
        <dbReference type="EMBL" id="KAJ7425303.1"/>
    </source>
</evidence>
<organism evidence="1 2">
    <name type="scientific">Willisornis vidua</name>
    <name type="common">Xingu scale-backed antbird</name>
    <dbReference type="NCBI Taxonomy" id="1566151"/>
    <lineage>
        <taxon>Eukaryota</taxon>
        <taxon>Metazoa</taxon>
        <taxon>Chordata</taxon>
        <taxon>Craniata</taxon>
        <taxon>Vertebrata</taxon>
        <taxon>Euteleostomi</taxon>
        <taxon>Archelosauria</taxon>
        <taxon>Archosauria</taxon>
        <taxon>Dinosauria</taxon>
        <taxon>Saurischia</taxon>
        <taxon>Theropoda</taxon>
        <taxon>Coelurosauria</taxon>
        <taxon>Aves</taxon>
        <taxon>Neognathae</taxon>
        <taxon>Neoaves</taxon>
        <taxon>Telluraves</taxon>
        <taxon>Australaves</taxon>
        <taxon>Passeriformes</taxon>
        <taxon>Thamnophilidae</taxon>
        <taxon>Willisornis</taxon>
    </lineage>
</organism>